<organism evidence="1 2">
    <name type="scientific">Prunus yedoensis var. nudiflora</name>
    <dbReference type="NCBI Taxonomy" id="2094558"/>
    <lineage>
        <taxon>Eukaryota</taxon>
        <taxon>Viridiplantae</taxon>
        <taxon>Streptophyta</taxon>
        <taxon>Embryophyta</taxon>
        <taxon>Tracheophyta</taxon>
        <taxon>Spermatophyta</taxon>
        <taxon>Magnoliopsida</taxon>
        <taxon>eudicotyledons</taxon>
        <taxon>Gunneridae</taxon>
        <taxon>Pentapetalae</taxon>
        <taxon>rosids</taxon>
        <taxon>fabids</taxon>
        <taxon>Rosales</taxon>
        <taxon>Rosaceae</taxon>
        <taxon>Amygdaloideae</taxon>
        <taxon>Amygdaleae</taxon>
        <taxon>Prunus</taxon>
    </lineage>
</organism>
<dbReference type="AlphaFoldDB" id="A0A314USP9"/>
<dbReference type="EMBL" id="PJQY01003122">
    <property type="protein sequence ID" value="PQM39928.1"/>
    <property type="molecule type" value="Genomic_DNA"/>
</dbReference>
<keyword evidence="2" id="KW-1185">Reference proteome</keyword>
<proteinExistence type="predicted"/>
<evidence type="ECO:0000313" key="1">
    <source>
        <dbReference type="EMBL" id="PQM39928.1"/>
    </source>
</evidence>
<reference evidence="1 2" key="1">
    <citation type="submission" date="2018-02" db="EMBL/GenBank/DDBJ databases">
        <title>Draft genome of wild Prunus yedoensis var. nudiflora.</title>
        <authorList>
            <person name="Baek S."/>
            <person name="Kim J.-H."/>
            <person name="Choi K."/>
            <person name="Kim G.-B."/>
            <person name="Cho A."/>
            <person name="Jang H."/>
            <person name="Shin C.-H."/>
            <person name="Yu H.-J."/>
            <person name="Mun J.-H."/>
        </authorList>
    </citation>
    <scope>NUCLEOTIDE SEQUENCE [LARGE SCALE GENOMIC DNA]</scope>
    <source>
        <strain evidence="2">cv. Jeju island</strain>
        <tissue evidence="1">Leaf</tissue>
    </source>
</reference>
<gene>
    <name evidence="1" type="ORF">Pyn_35729</name>
</gene>
<name>A0A314USP9_PRUYE</name>
<accession>A0A314USP9</accession>
<dbReference type="Proteomes" id="UP000250321">
    <property type="component" value="Unassembled WGS sequence"/>
</dbReference>
<sequence length="62" mass="6921">MSFCSSFTFSEGDRRAKRGDCMPSWFQMTLTIPFSFFSGGGLDHLEAAAVLEEEIGIHLDSR</sequence>
<evidence type="ECO:0000313" key="2">
    <source>
        <dbReference type="Proteomes" id="UP000250321"/>
    </source>
</evidence>
<comment type="caution">
    <text evidence="1">The sequence shown here is derived from an EMBL/GenBank/DDBJ whole genome shotgun (WGS) entry which is preliminary data.</text>
</comment>
<protein>
    <submittedName>
        <fullName evidence="1">Uncharacterized protein</fullName>
    </submittedName>
</protein>